<dbReference type="EMBL" id="FRCS01000006">
    <property type="protein sequence ID" value="SHN39430.1"/>
    <property type="molecule type" value="Genomic_DNA"/>
</dbReference>
<dbReference type="OrthoDB" id="3650427at2"/>
<dbReference type="AlphaFoldDB" id="A0A1M7R3A3"/>
<dbReference type="RefSeq" id="WP_073259630.1">
    <property type="nucleotide sequence ID" value="NZ_FRCS01000006.1"/>
</dbReference>
<evidence type="ECO:0000313" key="1">
    <source>
        <dbReference type="EMBL" id="SHN39430.1"/>
    </source>
</evidence>
<evidence type="ECO:0000313" key="2">
    <source>
        <dbReference type="Proteomes" id="UP000184440"/>
    </source>
</evidence>
<sequence>MTTFVFLWSGTDVAYPSAAYAADIATTAAGGTVPARWSTARRHGLQVGDVVYLLRTGTDRGLVGRGRLTDSQLMVEAHWQQPGKSEHYAQVEWDTVLPLGDRLPIVDLLDAMPAYRWNDLYNSGQEVEPPADGVLDVLWKDHLQMLASRGPDGPDEAARLLKGLIGIELRTPDGGTTTIVEVTDTDAIVRSGRSPGGKPVPIARVQAVLVRLYAKGSVTVDPQEAQYRAAFLGAVLRSVDGVTISGSSPAAVTTRRGASTPADSATGDLDTIEHTGTELFSGVLNRAAGGLSRGEQTRLRANLLRGATDADCALCGNRYPAAFLRAAHIKRRAVCSDEERRDLANIAMLACVFGCDALFELGYLGVDASGVIRVSSRAEGALADRLAALDGRPVDAHTSANASYYAWHFTNIADVDPALWLR</sequence>
<dbReference type="STRING" id="134849.SAMN05443668_106278"/>
<gene>
    <name evidence="1" type="ORF">SAMN05443668_106278</name>
</gene>
<accession>A0A1M7R3A3</accession>
<organism evidence="1 2">
    <name type="scientific">Cryptosporangium aurantiacum</name>
    <dbReference type="NCBI Taxonomy" id="134849"/>
    <lineage>
        <taxon>Bacteria</taxon>
        <taxon>Bacillati</taxon>
        <taxon>Actinomycetota</taxon>
        <taxon>Actinomycetes</taxon>
        <taxon>Cryptosporangiales</taxon>
        <taxon>Cryptosporangiaceae</taxon>
        <taxon>Cryptosporangium</taxon>
    </lineage>
</organism>
<evidence type="ECO:0008006" key="3">
    <source>
        <dbReference type="Google" id="ProtNLM"/>
    </source>
</evidence>
<dbReference type="Proteomes" id="UP000184440">
    <property type="component" value="Unassembled WGS sequence"/>
</dbReference>
<name>A0A1M7R3A3_9ACTN</name>
<reference evidence="1 2" key="1">
    <citation type="submission" date="2016-11" db="EMBL/GenBank/DDBJ databases">
        <authorList>
            <person name="Jaros S."/>
            <person name="Januszkiewicz K."/>
            <person name="Wedrychowicz H."/>
        </authorList>
    </citation>
    <scope>NUCLEOTIDE SEQUENCE [LARGE SCALE GENOMIC DNA]</scope>
    <source>
        <strain evidence="1 2">DSM 46144</strain>
    </source>
</reference>
<proteinExistence type="predicted"/>
<protein>
    <recommendedName>
        <fullName evidence="3">HNH endonuclease</fullName>
    </recommendedName>
</protein>
<keyword evidence="2" id="KW-1185">Reference proteome</keyword>